<name>A0A087UID5_STEMI</name>
<feature type="non-terminal residue" evidence="1">
    <location>
        <position position="114"/>
    </location>
</feature>
<evidence type="ECO:0000313" key="1">
    <source>
        <dbReference type="EMBL" id="KFM77124.1"/>
    </source>
</evidence>
<proteinExistence type="predicted"/>
<dbReference type="AlphaFoldDB" id="A0A087UID5"/>
<organism evidence="1 2">
    <name type="scientific">Stegodyphus mimosarum</name>
    <name type="common">African social velvet spider</name>
    <dbReference type="NCBI Taxonomy" id="407821"/>
    <lineage>
        <taxon>Eukaryota</taxon>
        <taxon>Metazoa</taxon>
        <taxon>Ecdysozoa</taxon>
        <taxon>Arthropoda</taxon>
        <taxon>Chelicerata</taxon>
        <taxon>Arachnida</taxon>
        <taxon>Araneae</taxon>
        <taxon>Araneomorphae</taxon>
        <taxon>Entelegynae</taxon>
        <taxon>Eresoidea</taxon>
        <taxon>Eresidae</taxon>
        <taxon>Stegodyphus</taxon>
    </lineage>
</organism>
<reference evidence="1 2" key="1">
    <citation type="submission" date="2013-11" db="EMBL/GenBank/DDBJ databases">
        <title>Genome sequencing of Stegodyphus mimosarum.</title>
        <authorList>
            <person name="Bechsgaard J."/>
        </authorList>
    </citation>
    <scope>NUCLEOTIDE SEQUENCE [LARGE SCALE GENOMIC DNA]</scope>
</reference>
<dbReference type="Proteomes" id="UP000054359">
    <property type="component" value="Unassembled WGS sequence"/>
</dbReference>
<dbReference type="EMBL" id="KK119941">
    <property type="protein sequence ID" value="KFM77124.1"/>
    <property type="molecule type" value="Genomic_DNA"/>
</dbReference>
<evidence type="ECO:0000313" key="2">
    <source>
        <dbReference type="Proteomes" id="UP000054359"/>
    </source>
</evidence>
<gene>
    <name evidence="1" type="ORF">X975_19073</name>
</gene>
<accession>A0A087UID5</accession>
<protein>
    <submittedName>
        <fullName evidence="1">Uncharacterized protein</fullName>
    </submittedName>
</protein>
<sequence length="114" mass="13219">MKILNMMSVSAIDKQFFDDNMLTDEDYHFEYDEGDIQLSYEDRNILECLPSGLKIENNEYILPNQNEETGELQTVNVCENLEELLKDYGYDVEMKVEPLSPYSPEILPNVPASE</sequence>
<keyword evidence="2" id="KW-1185">Reference proteome</keyword>